<evidence type="ECO:0000256" key="5">
    <source>
        <dbReference type="SAM" id="MobiDB-lite"/>
    </source>
</evidence>
<evidence type="ECO:0000256" key="1">
    <source>
        <dbReference type="ARBA" id="ARBA00023015"/>
    </source>
</evidence>
<name>A0A4P6FPU7_9MICO</name>
<dbReference type="InterPro" id="IPR001647">
    <property type="entry name" value="HTH_TetR"/>
</dbReference>
<dbReference type="OrthoDB" id="3192968at2"/>
<evidence type="ECO:0000256" key="4">
    <source>
        <dbReference type="PROSITE-ProRule" id="PRU00335"/>
    </source>
</evidence>
<dbReference type="PANTHER" id="PTHR30055:SF234">
    <property type="entry name" value="HTH-TYPE TRANSCRIPTIONAL REGULATOR BETI"/>
    <property type="match status" value="1"/>
</dbReference>
<feature type="region of interest" description="Disordered" evidence="5">
    <location>
        <begin position="1"/>
        <end position="23"/>
    </location>
</feature>
<evidence type="ECO:0000259" key="6">
    <source>
        <dbReference type="PROSITE" id="PS50977"/>
    </source>
</evidence>
<dbReference type="SUPFAM" id="SSF46689">
    <property type="entry name" value="Homeodomain-like"/>
    <property type="match status" value="1"/>
</dbReference>
<dbReference type="Proteomes" id="UP000291259">
    <property type="component" value="Chromosome"/>
</dbReference>
<protein>
    <submittedName>
        <fullName evidence="7">TetR/AcrR family transcriptional regulator</fullName>
    </submittedName>
</protein>
<dbReference type="KEGG" id="agf:ET445_03455"/>
<dbReference type="Pfam" id="PF00440">
    <property type="entry name" value="TetR_N"/>
    <property type="match status" value="1"/>
</dbReference>
<feature type="domain" description="HTH tetR-type" evidence="6">
    <location>
        <begin position="22"/>
        <end position="81"/>
    </location>
</feature>
<evidence type="ECO:0000313" key="7">
    <source>
        <dbReference type="EMBL" id="QAY72538.1"/>
    </source>
</evidence>
<dbReference type="AlphaFoldDB" id="A0A4P6FPU7"/>
<keyword evidence="1" id="KW-0805">Transcription regulation</keyword>
<keyword evidence="2 4" id="KW-0238">DNA-binding</keyword>
<sequence length="212" mass="22733">MPEQGKSVPGERKPNLGPSAGPSNRKALIAAAREIFAEQGFDAPLNAIVKRAGVGQGSLYRHFPDRLELGLAVFDENLDALEGVAAEPDASLARLLDTIIDQALVSTGLIDLIWRHRRDERVEHIGARLRTVIVELLERDRAAGRIGGHVGAADVELAVTMLADVVARSDPAERQIVARRARNIFRAAFAPRPDQTAVKSVATRSSAPGTSA</sequence>
<dbReference type="Gene3D" id="1.10.357.10">
    <property type="entry name" value="Tetracycline Repressor, domain 2"/>
    <property type="match status" value="1"/>
</dbReference>
<keyword evidence="8" id="KW-1185">Reference proteome</keyword>
<evidence type="ECO:0000313" key="8">
    <source>
        <dbReference type="Proteomes" id="UP000291259"/>
    </source>
</evidence>
<keyword evidence="3" id="KW-0804">Transcription</keyword>
<dbReference type="RefSeq" id="WP_129188861.1">
    <property type="nucleotide sequence ID" value="NZ_CP035491.1"/>
</dbReference>
<dbReference type="PANTHER" id="PTHR30055">
    <property type="entry name" value="HTH-TYPE TRANSCRIPTIONAL REGULATOR RUTR"/>
    <property type="match status" value="1"/>
</dbReference>
<dbReference type="PROSITE" id="PS50977">
    <property type="entry name" value="HTH_TETR_2"/>
    <property type="match status" value="1"/>
</dbReference>
<dbReference type="GO" id="GO:0003700">
    <property type="term" value="F:DNA-binding transcription factor activity"/>
    <property type="evidence" value="ECO:0007669"/>
    <property type="project" value="TreeGrafter"/>
</dbReference>
<dbReference type="InterPro" id="IPR009057">
    <property type="entry name" value="Homeodomain-like_sf"/>
</dbReference>
<gene>
    <name evidence="7" type="ORF">ET445_03455</name>
</gene>
<accession>A0A4P6FPU7</accession>
<reference evidence="7 8" key="1">
    <citation type="submission" date="2019-01" db="EMBL/GenBank/DDBJ databases">
        <title>Genome sequencing of strain FW100M-8.</title>
        <authorList>
            <person name="Heo J."/>
            <person name="Kim S.-J."/>
            <person name="Kim J.-S."/>
            <person name="Hong S.-B."/>
            <person name="Kwon S.-W."/>
        </authorList>
    </citation>
    <scope>NUCLEOTIDE SEQUENCE [LARGE SCALE GENOMIC DNA]</scope>
    <source>
        <strain evidence="7 8">FW100M-8</strain>
    </source>
</reference>
<proteinExistence type="predicted"/>
<evidence type="ECO:0000256" key="2">
    <source>
        <dbReference type="ARBA" id="ARBA00023125"/>
    </source>
</evidence>
<dbReference type="GO" id="GO:0000976">
    <property type="term" value="F:transcription cis-regulatory region binding"/>
    <property type="evidence" value="ECO:0007669"/>
    <property type="project" value="TreeGrafter"/>
</dbReference>
<dbReference type="EMBL" id="CP035491">
    <property type="protein sequence ID" value="QAY72538.1"/>
    <property type="molecule type" value="Genomic_DNA"/>
</dbReference>
<feature type="DNA-binding region" description="H-T-H motif" evidence="4">
    <location>
        <begin position="44"/>
        <end position="63"/>
    </location>
</feature>
<dbReference type="InterPro" id="IPR050109">
    <property type="entry name" value="HTH-type_TetR-like_transc_reg"/>
</dbReference>
<organism evidence="7 8">
    <name type="scientific">Agromyces protaetiae</name>
    <dbReference type="NCBI Taxonomy" id="2509455"/>
    <lineage>
        <taxon>Bacteria</taxon>
        <taxon>Bacillati</taxon>
        <taxon>Actinomycetota</taxon>
        <taxon>Actinomycetes</taxon>
        <taxon>Micrococcales</taxon>
        <taxon>Microbacteriaceae</taxon>
        <taxon>Agromyces</taxon>
    </lineage>
</organism>
<evidence type="ECO:0000256" key="3">
    <source>
        <dbReference type="ARBA" id="ARBA00023163"/>
    </source>
</evidence>
<dbReference type="PRINTS" id="PR00455">
    <property type="entry name" value="HTHTETR"/>
</dbReference>